<reference evidence="3 4" key="1">
    <citation type="submission" date="2020-08" db="EMBL/GenBank/DDBJ databases">
        <title>Genomic Encyclopedia of Type Strains, Phase IV (KMG-IV): sequencing the most valuable type-strain genomes for metagenomic binning, comparative biology and taxonomic classification.</title>
        <authorList>
            <person name="Goeker M."/>
        </authorList>
    </citation>
    <scope>NUCLEOTIDE SEQUENCE [LARGE SCALE GENOMIC DNA]</scope>
    <source>
        <strain evidence="3 4">DSM 19612</strain>
    </source>
</reference>
<dbReference type="RefSeq" id="WP_246199918.1">
    <property type="nucleotide sequence ID" value="NZ_CADDWK010000002.1"/>
</dbReference>
<name>A0A841PX72_9BACI</name>
<gene>
    <name evidence="3" type="ORF">HNQ94_001029</name>
</gene>
<dbReference type="EMBL" id="JACHGH010000002">
    <property type="protein sequence ID" value="MBB6452584.1"/>
    <property type="molecule type" value="Genomic_DNA"/>
</dbReference>
<proteinExistence type="predicted"/>
<dbReference type="SMART" id="SM00257">
    <property type="entry name" value="LysM"/>
    <property type="match status" value="2"/>
</dbReference>
<dbReference type="SUPFAM" id="SSF54106">
    <property type="entry name" value="LysM domain"/>
    <property type="match status" value="2"/>
</dbReference>
<dbReference type="GO" id="GO:0008745">
    <property type="term" value="F:N-acetylmuramoyl-L-alanine amidase activity"/>
    <property type="evidence" value="ECO:0007669"/>
    <property type="project" value="InterPro"/>
</dbReference>
<dbReference type="Pfam" id="PF01476">
    <property type="entry name" value="LysM"/>
    <property type="match status" value="2"/>
</dbReference>
<dbReference type="AlphaFoldDB" id="A0A841PX72"/>
<feature type="domain" description="LysM" evidence="2">
    <location>
        <begin position="75"/>
        <end position="118"/>
    </location>
</feature>
<feature type="signal peptide" evidence="1">
    <location>
        <begin position="1"/>
        <end position="24"/>
    </location>
</feature>
<accession>A0A841PX72</accession>
<organism evidence="3 4">
    <name type="scientific">Salirhabdus euzebyi</name>
    <dbReference type="NCBI Taxonomy" id="394506"/>
    <lineage>
        <taxon>Bacteria</taxon>
        <taxon>Bacillati</taxon>
        <taxon>Bacillota</taxon>
        <taxon>Bacilli</taxon>
        <taxon>Bacillales</taxon>
        <taxon>Bacillaceae</taxon>
        <taxon>Salirhabdus</taxon>
    </lineage>
</organism>
<dbReference type="PANTHER" id="PTHR33734:SF22">
    <property type="entry name" value="MEMBRANE-BOUND LYTIC MUREIN TRANSGLYCOSYLASE D"/>
    <property type="match status" value="1"/>
</dbReference>
<dbReference type="Proteomes" id="UP000581688">
    <property type="component" value="Unassembled WGS sequence"/>
</dbReference>
<feature type="chain" id="PRO_5032498783" evidence="1">
    <location>
        <begin position="25"/>
        <end position="336"/>
    </location>
</feature>
<dbReference type="GO" id="GO:0008932">
    <property type="term" value="F:lytic endotransglycosylase activity"/>
    <property type="evidence" value="ECO:0007669"/>
    <property type="project" value="TreeGrafter"/>
</dbReference>
<protein>
    <submittedName>
        <fullName evidence="3">LysM repeat protein</fullName>
    </submittedName>
</protein>
<dbReference type="Gene3D" id="3.10.350.10">
    <property type="entry name" value="LysM domain"/>
    <property type="match status" value="2"/>
</dbReference>
<evidence type="ECO:0000313" key="4">
    <source>
        <dbReference type="Proteomes" id="UP000581688"/>
    </source>
</evidence>
<dbReference type="InterPro" id="IPR036779">
    <property type="entry name" value="LysM_dom_sf"/>
</dbReference>
<dbReference type="PROSITE" id="PS51782">
    <property type="entry name" value="LYSM"/>
    <property type="match status" value="2"/>
</dbReference>
<evidence type="ECO:0000256" key="1">
    <source>
        <dbReference type="SAM" id="SignalP"/>
    </source>
</evidence>
<dbReference type="Gene3D" id="3.40.80.10">
    <property type="entry name" value="Peptidoglycan recognition protein-like"/>
    <property type="match status" value="1"/>
</dbReference>
<comment type="caution">
    <text evidence="3">The sequence shown here is derived from an EMBL/GenBank/DDBJ whole genome shotgun (WGS) entry which is preliminary data.</text>
</comment>
<dbReference type="PANTHER" id="PTHR33734">
    <property type="entry name" value="LYSM DOMAIN-CONTAINING GPI-ANCHORED PROTEIN 2"/>
    <property type="match status" value="1"/>
</dbReference>
<sequence>MNKRVFILISLCLLVFMNISPIYAANNPRNMYEVKIGDDLWHIAKTYRTTVEELKEINGLQSEEVLVGQKIRVPIMYEVKPGDSIWDLAQSFSSSVASIKAENGLSSDNLMVGQIIRIPPKKLAMEDKFVLMTREEFKDWLFNHEFKRNITTIQQHHTFQPSYKQFNGKNHFTLLKGMRNYHMNGMGWRDISQQLTTFPDGKIAVGRPLDTPPEGSFGLQNEEVMHNIEATALAIENLGDFDKGHNRMTAEQRETIVTVTALLMLRFGLSPSIDTVTYHHWWDINTGERILDHGEGHAVKTCPGTGFFGGNSTQAARSNFFPLVQKKMKEIRATLQ</sequence>
<feature type="domain" description="LysM" evidence="2">
    <location>
        <begin position="30"/>
        <end position="73"/>
    </location>
</feature>
<dbReference type="InterPro" id="IPR036505">
    <property type="entry name" value="Amidase/PGRP_sf"/>
</dbReference>
<dbReference type="GO" id="GO:0009253">
    <property type="term" value="P:peptidoglycan catabolic process"/>
    <property type="evidence" value="ECO:0007669"/>
    <property type="project" value="InterPro"/>
</dbReference>
<keyword evidence="4" id="KW-1185">Reference proteome</keyword>
<evidence type="ECO:0000313" key="3">
    <source>
        <dbReference type="EMBL" id="MBB6452584.1"/>
    </source>
</evidence>
<dbReference type="CDD" id="cd00118">
    <property type="entry name" value="LysM"/>
    <property type="match status" value="2"/>
</dbReference>
<dbReference type="SUPFAM" id="SSF55846">
    <property type="entry name" value="N-acetylmuramoyl-L-alanine amidase-like"/>
    <property type="match status" value="1"/>
</dbReference>
<evidence type="ECO:0000259" key="2">
    <source>
        <dbReference type="PROSITE" id="PS51782"/>
    </source>
</evidence>
<keyword evidence="1" id="KW-0732">Signal</keyword>
<dbReference type="InterPro" id="IPR018392">
    <property type="entry name" value="LysM"/>
</dbReference>